<comment type="caution">
    <text evidence="1">The sequence shown here is derived from an EMBL/GenBank/DDBJ whole genome shotgun (WGS) entry which is preliminary data.</text>
</comment>
<protein>
    <submittedName>
        <fullName evidence="1">Phage tail protein</fullName>
    </submittedName>
</protein>
<organism evidence="1 2">
    <name type="scientific">Gallibacterium anatis</name>
    <dbReference type="NCBI Taxonomy" id="750"/>
    <lineage>
        <taxon>Bacteria</taxon>
        <taxon>Pseudomonadati</taxon>
        <taxon>Pseudomonadota</taxon>
        <taxon>Gammaproteobacteria</taxon>
        <taxon>Pasteurellales</taxon>
        <taxon>Pasteurellaceae</taxon>
        <taxon>Gallibacterium</taxon>
    </lineage>
</organism>
<dbReference type="EMBL" id="JPXS01000027">
    <property type="protein sequence ID" value="KGQ31929.1"/>
    <property type="molecule type" value="Genomic_DNA"/>
</dbReference>
<evidence type="ECO:0000313" key="1">
    <source>
        <dbReference type="EMBL" id="KGQ31929.1"/>
    </source>
</evidence>
<dbReference type="RefSeq" id="WP_039084045.1">
    <property type="nucleotide sequence ID" value="NZ_JPXS01000027.1"/>
</dbReference>
<dbReference type="Proteomes" id="UP000030526">
    <property type="component" value="Unassembled WGS sequence"/>
</dbReference>
<dbReference type="Pfam" id="PF10109">
    <property type="entry name" value="Phage_TAC_7"/>
    <property type="match status" value="1"/>
</dbReference>
<name>A0A0A2Y350_9PAST</name>
<gene>
    <name evidence="1" type="ORF">JP32_06075</name>
</gene>
<accession>A0A0A2Y350</accession>
<dbReference type="InterPro" id="IPR019289">
    <property type="entry name" value="Phage_tail_E/E"/>
</dbReference>
<sequence>MSAEIVKLDYPIRDGEGKEITELHIRRAKAKDIRKLRSTTEVEQSIELLAALTGLVPEDIDELDVADFTKASAVIEKMLKGKSALAK</sequence>
<dbReference type="AlphaFoldDB" id="A0A0A2Y350"/>
<proteinExistence type="predicted"/>
<reference evidence="1 2" key="1">
    <citation type="submission" date="2014-08" db="EMBL/GenBank/DDBJ databases">
        <title>Chaperone-usher fimbriae in a diverse selection of Gallibacterium genomes.</title>
        <authorList>
            <person name="Kudirkiene E."/>
            <person name="Bager R.J."/>
            <person name="Johnson T.J."/>
            <person name="Bojesen A.M."/>
        </authorList>
    </citation>
    <scope>NUCLEOTIDE SEQUENCE [LARGE SCALE GENOMIC DNA]</scope>
    <source>
        <strain evidence="1 2">20558/3kl.</strain>
    </source>
</reference>
<evidence type="ECO:0000313" key="2">
    <source>
        <dbReference type="Proteomes" id="UP000030526"/>
    </source>
</evidence>